<dbReference type="InterPro" id="IPR000504">
    <property type="entry name" value="RRM_dom"/>
</dbReference>
<keyword evidence="2" id="KW-0597">Phosphoprotein</keyword>
<gene>
    <name evidence="11" type="ORF">V1477_017080</name>
</gene>
<dbReference type="InterPro" id="IPR035979">
    <property type="entry name" value="RBD_domain_sf"/>
</dbReference>
<evidence type="ECO:0000313" key="11">
    <source>
        <dbReference type="EMBL" id="KAL2727804.1"/>
    </source>
</evidence>
<feature type="compositionally biased region" description="Low complexity" evidence="9">
    <location>
        <begin position="207"/>
        <end position="216"/>
    </location>
</feature>
<evidence type="ECO:0000256" key="6">
    <source>
        <dbReference type="ARBA" id="ARBA00023163"/>
    </source>
</evidence>
<keyword evidence="5" id="KW-0010">Activator</keyword>
<keyword evidence="6" id="KW-0804">Transcription</keyword>
<evidence type="ECO:0000256" key="1">
    <source>
        <dbReference type="ARBA" id="ARBA00004123"/>
    </source>
</evidence>
<feature type="region of interest" description="Disordered" evidence="9">
    <location>
        <begin position="492"/>
        <end position="538"/>
    </location>
</feature>
<sequence>METGFLNFHDEEHFSDFSLPLDEHNLMENPQDLLMHIVENDFEYMETHLDATNSDSIWGNEEEDDANIVDLAVSDVSSVVNKMDIKEDFAKVLTDWQEHIGYLQASVLNKLTDILINYILIASDMEEYMDIIGLNMTASDKKNFCLENSTSYITENEVIQEKNIEAIEHISNVEEKIKDEEVANYNTNDKSNKNPKTELNIKKKKPPNGNNTSSSKITKKIRNNAEKISIKQKKRKKNTKEKISIKVKQETETEDCVDIETVSDEMPVLEAGDVKSLLEQFEASENSAIKTMCRDKVSTESNQSVYIQSSNIHPSIKQTLSVLPEKSTAHSSNLHKNIRDSLPKEVIDRIKASGRKRVISVIPAIPSTQGGIRSNGTRMQDAAATLTRNKLLKIVTNNANTRTIDGGLVQLDHDYCSNSNSTINNLSSNSEYERQSSDSEKTVSKDNKSQQFDYHATVTNRTIVTQPKNFAKSEECRVNRNFKKDSGLEIEEEISDNSEEQLSCKSKRTNGVKKQTSKQIKECPKDTQLQEQNSKHSSSNLLLENIPKAQNAPLNKPTPVYEMKIRSALATSILQLRKDALNNVRSIQPNKQMVSVLKKPPNIVQPILTTNPNESIVTTTNSSNDEVQNIIIQNTQESSKEETKKPPRRKLNLAEYRSRREQNRSDSSRTNSPIQPMALLYVHHASTTTEPIKDNSGNLSWCEREIISVLKPKADLDEEKVKQKPPTSEMGIQTYETVFEFPTKSLVDIDERNEEQRIGLIENANLLLVQVDRDQEAKAKADPTLGVGVEAKVEAGVQIETKIEVEAEAEIEAEADLVDAIRDPLPDLDRDTRARVLDHQDQGQAQDPDLPLNSPVVQGLPPVQISERRNGRVVEEGVVANAKEVTIDTDDVLQTITATTETGGEPIKLNLSPPNSYRRPYDNWYDREKQRQLQERRIVYVGCLDEGITKADLRRRFEAFGPIVDTSVHFREHGDNYGFVIFAYKNDAYEAIEHGNDDPTLPRYELCFGGRRAFCKVKYADLDGLASNSLNGSSLSQNNEDNTFDLLLKEAKAKLRKRKV</sequence>
<keyword evidence="4" id="KW-0805">Transcription regulation</keyword>
<protein>
    <submittedName>
        <fullName evidence="11">Serine/arginine repetitive matrix protein 2-like isoform X1</fullName>
    </submittedName>
</protein>
<keyword evidence="12" id="KW-1185">Reference proteome</keyword>
<dbReference type="PANTHER" id="PTHR15528:SF11">
    <property type="entry name" value="FI18188P1"/>
    <property type="match status" value="1"/>
</dbReference>
<feature type="region of interest" description="Disordered" evidence="9">
    <location>
        <begin position="422"/>
        <end position="449"/>
    </location>
</feature>
<dbReference type="PROSITE" id="PS50102">
    <property type="entry name" value="RRM"/>
    <property type="match status" value="1"/>
</dbReference>
<evidence type="ECO:0000256" key="7">
    <source>
        <dbReference type="ARBA" id="ARBA00023242"/>
    </source>
</evidence>
<dbReference type="InterPro" id="IPR034605">
    <property type="entry name" value="PGC-1"/>
</dbReference>
<dbReference type="SUPFAM" id="SSF54928">
    <property type="entry name" value="RNA-binding domain, RBD"/>
    <property type="match status" value="1"/>
</dbReference>
<accession>A0ABD2B508</accession>
<feature type="region of interest" description="Disordered" evidence="9">
    <location>
        <begin position="633"/>
        <end position="673"/>
    </location>
</feature>
<feature type="compositionally biased region" description="Basic and acidic residues" evidence="9">
    <location>
        <begin position="431"/>
        <end position="448"/>
    </location>
</feature>
<dbReference type="GO" id="GO:0005634">
    <property type="term" value="C:nucleus"/>
    <property type="evidence" value="ECO:0007669"/>
    <property type="project" value="UniProtKB-SubCell"/>
</dbReference>
<comment type="subcellular location">
    <subcellularLocation>
        <location evidence="1">Nucleus</location>
    </subcellularLocation>
</comment>
<evidence type="ECO:0000256" key="2">
    <source>
        <dbReference type="ARBA" id="ARBA00022553"/>
    </source>
</evidence>
<evidence type="ECO:0000256" key="3">
    <source>
        <dbReference type="ARBA" id="ARBA00022884"/>
    </source>
</evidence>
<proteinExistence type="predicted"/>
<keyword evidence="3 8" id="KW-0694">RNA-binding</keyword>
<dbReference type="InterPro" id="IPR012677">
    <property type="entry name" value="Nucleotide-bd_a/b_plait_sf"/>
</dbReference>
<dbReference type="Pfam" id="PF00076">
    <property type="entry name" value="RRM_1"/>
    <property type="match status" value="1"/>
</dbReference>
<keyword evidence="7" id="KW-0539">Nucleus</keyword>
<comment type="caution">
    <text evidence="11">The sequence shown here is derived from an EMBL/GenBank/DDBJ whole genome shotgun (WGS) entry which is preliminary data.</text>
</comment>
<organism evidence="11 12">
    <name type="scientific">Vespula maculifrons</name>
    <name type="common">Eastern yellow jacket</name>
    <name type="synonym">Wasp</name>
    <dbReference type="NCBI Taxonomy" id="7453"/>
    <lineage>
        <taxon>Eukaryota</taxon>
        <taxon>Metazoa</taxon>
        <taxon>Ecdysozoa</taxon>
        <taxon>Arthropoda</taxon>
        <taxon>Hexapoda</taxon>
        <taxon>Insecta</taxon>
        <taxon>Pterygota</taxon>
        <taxon>Neoptera</taxon>
        <taxon>Endopterygota</taxon>
        <taxon>Hymenoptera</taxon>
        <taxon>Apocrita</taxon>
        <taxon>Aculeata</taxon>
        <taxon>Vespoidea</taxon>
        <taxon>Vespidae</taxon>
        <taxon>Vespinae</taxon>
        <taxon>Vespula</taxon>
    </lineage>
</organism>
<feature type="compositionally biased region" description="Polar residues" evidence="9">
    <location>
        <begin position="527"/>
        <end position="538"/>
    </location>
</feature>
<feature type="domain" description="RRM" evidence="10">
    <location>
        <begin position="937"/>
        <end position="1012"/>
    </location>
</feature>
<dbReference type="AlphaFoldDB" id="A0ABD2B508"/>
<dbReference type="Proteomes" id="UP001607303">
    <property type="component" value="Unassembled WGS sequence"/>
</dbReference>
<dbReference type="PANTHER" id="PTHR15528">
    <property type="entry name" value="PEROXISOME PROLIFERATOR ACTIVATED RECEPTOR GAMMA COACTIVATOR 1 PGC-1 -RELATED"/>
    <property type="match status" value="1"/>
</dbReference>
<evidence type="ECO:0000256" key="8">
    <source>
        <dbReference type="PROSITE-ProRule" id="PRU00176"/>
    </source>
</evidence>
<reference evidence="11 12" key="1">
    <citation type="journal article" date="2024" name="Ann. Entomol. Soc. Am.">
        <title>Genomic analyses of the southern and eastern yellowjacket wasps (Hymenoptera: Vespidae) reveal evolutionary signatures of social life.</title>
        <authorList>
            <person name="Catto M.A."/>
            <person name="Caine P.B."/>
            <person name="Orr S.E."/>
            <person name="Hunt B.G."/>
            <person name="Goodisman M.A.D."/>
        </authorList>
    </citation>
    <scope>NUCLEOTIDE SEQUENCE [LARGE SCALE GENOMIC DNA]</scope>
    <source>
        <strain evidence="11">232</strain>
        <tissue evidence="11">Head and thorax</tissue>
    </source>
</reference>
<feature type="region of interest" description="Disordered" evidence="9">
    <location>
        <begin position="183"/>
        <end position="222"/>
    </location>
</feature>
<name>A0ABD2B508_VESMC</name>
<evidence type="ECO:0000256" key="5">
    <source>
        <dbReference type="ARBA" id="ARBA00023159"/>
    </source>
</evidence>
<evidence type="ECO:0000313" key="12">
    <source>
        <dbReference type="Proteomes" id="UP001607303"/>
    </source>
</evidence>
<dbReference type="GO" id="GO:0003723">
    <property type="term" value="F:RNA binding"/>
    <property type="evidence" value="ECO:0007669"/>
    <property type="project" value="UniProtKB-UniRule"/>
</dbReference>
<evidence type="ECO:0000259" key="10">
    <source>
        <dbReference type="PROSITE" id="PS50102"/>
    </source>
</evidence>
<evidence type="ECO:0000256" key="4">
    <source>
        <dbReference type="ARBA" id="ARBA00023015"/>
    </source>
</evidence>
<evidence type="ECO:0000256" key="9">
    <source>
        <dbReference type="SAM" id="MobiDB-lite"/>
    </source>
</evidence>
<feature type="compositionally biased region" description="Basic and acidic residues" evidence="9">
    <location>
        <begin position="656"/>
        <end position="667"/>
    </location>
</feature>
<dbReference type="Gene3D" id="3.30.70.330">
    <property type="match status" value="1"/>
</dbReference>
<dbReference type="SMART" id="SM00360">
    <property type="entry name" value="RRM"/>
    <property type="match status" value="1"/>
</dbReference>
<feature type="compositionally biased region" description="Basic and acidic residues" evidence="9">
    <location>
        <begin position="190"/>
        <end position="201"/>
    </location>
</feature>
<dbReference type="EMBL" id="JAYRBN010000100">
    <property type="protein sequence ID" value="KAL2727804.1"/>
    <property type="molecule type" value="Genomic_DNA"/>
</dbReference>